<dbReference type="InterPro" id="IPR000713">
    <property type="entry name" value="Mur_ligase_N"/>
</dbReference>
<dbReference type="EMBL" id="PGOL01000888">
    <property type="protein sequence ID" value="PKI63519.1"/>
    <property type="molecule type" value="Genomic_DNA"/>
</dbReference>
<dbReference type="InterPro" id="IPR036565">
    <property type="entry name" value="Mur-like_cat_sf"/>
</dbReference>
<evidence type="ECO:0000256" key="2">
    <source>
        <dbReference type="ARBA" id="ARBA00004752"/>
    </source>
</evidence>
<keyword evidence="7" id="KW-0067">ATP-binding</keyword>
<evidence type="ECO:0000313" key="13">
    <source>
        <dbReference type="Proteomes" id="UP000233551"/>
    </source>
</evidence>
<dbReference type="InterPro" id="IPR036615">
    <property type="entry name" value="Mur_ligase_C_dom_sf"/>
</dbReference>
<dbReference type="Gene3D" id="3.40.1190.10">
    <property type="entry name" value="Mur-like, catalytic domain"/>
    <property type="match status" value="1"/>
</dbReference>
<comment type="catalytic activity">
    <reaction evidence="8">
        <text>UDP-N-acetyl-alpha-D-muramate + L-alanine + ATP = UDP-N-acetyl-alpha-D-muramoyl-L-alanine + ADP + phosphate + H(+)</text>
        <dbReference type="Rhea" id="RHEA:23372"/>
        <dbReference type="ChEBI" id="CHEBI:15378"/>
        <dbReference type="ChEBI" id="CHEBI:30616"/>
        <dbReference type="ChEBI" id="CHEBI:43474"/>
        <dbReference type="ChEBI" id="CHEBI:57972"/>
        <dbReference type="ChEBI" id="CHEBI:70757"/>
        <dbReference type="ChEBI" id="CHEBI:83898"/>
        <dbReference type="ChEBI" id="CHEBI:456216"/>
        <dbReference type="EC" id="6.3.2.8"/>
    </reaction>
</comment>
<dbReference type="SUPFAM" id="SSF53623">
    <property type="entry name" value="MurD-like peptide ligases, catalytic domain"/>
    <property type="match status" value="1"/>
</dbReference>
<dbReference type="PANTHER" id="PTHR43445:SF3">
    <property type="entry name" value="UDP-N-ACETYLMURAMATE--L-ALANINE LIGASE"/>
    <property type="match status" value="1"/>
</dbReference>
<keyword evidence="6" id="KW-0547">Nucleotide-binding</keyword>
<dbReference type="Proteomes" id="UP000233551">
    <property type="component" value="Unassembled WGS sequence"/>
</dbReference>
<evidence type="ECO:0000256" key="5">
    <source>
        <dbReference type="ARBA" id="ARBA00022598"/>
    </source>
</evidence>
<name>A0A2I0K4P8_PUNGR</name>
<dbReference type="Gene3D" id="3.40.50.720">
    <property type="entry name" value="NAD(P)-binding Rossmann-like Domain"/>
    <property type="match status" value="1"/>
</dbReference>
<dbReference type="SUPFAM" id="SSF53244">
    <property type="entry name" value="MurD-like peptide ligases, peptide-binding domain"/>
    <property type="match status" value="1"/>
</dbReference>
<evidence type="ECO:0000313" key="12">
    <source>
        <dbReference type="EMBL" id="PKI63519.1"/>
    </source>
</evidence>
<comment type="pathway">
    <text evidence="2">Cell wall biogenesis; peptidoglycan biosynthesis.</text>
</comment>
<protein>
    <recommendedName>
        <fullName evidence="3">UDP-N-acetylmuramate--L-alanine ligase</fullName>
        <ecNumber evidence="3">6.3.2.8</ecNumber>
    </recommendedName>
</protein>
<evidence type="ECO:0000256" key="6">
    <source>
        <dbReference type="ARBA" id="ARBA00022741"/>
    </source>
</evidence>
<dbReference type="SUPFAM" id="SSF51984">
    <property type="entry name" value="MurCD N-terminal domain"/>
    <property type="match status" value="1"/>
</dbReference>
<dbReference type="AlphaFoldDB" id="A0A2I0K4P8"/>
<feature type="domain" description="Mur ligase central" evidence="11">
    <location>
        <begin position="193"/>
        <end position="359"/>
    </location>
</feature>
<feature type="domain" description="Mur ligase N-terminal catalytic" evidence="9">
    <location>
        <begin position="85"/>
        <end position="187"/>
    </location>
</feature>
<dbReference type="GO" id="GO:0005737">
    <property type="term" value="C:cytoplasm"/>
    <property type="evidence" value="ECO:0007669"/>
    <property type="project" value="UniProtKB-SubCell"/>
</dbReference>
<comment type="subcellular location">
    <subcellularLocation>
        <location evidence="1">Cytoplasm</location>
    </subcellularLocation>
</comment>
<evidence type="ECO:0000256" key="1">
    <source>
        <dbReference type="ARBA" id="ARBA00004496"/>
    </source>
</evidence>
<dbReference type="Pfam" id="PF01225">
    <property type="entry name" value="Mur_ligase"/>
    <property type="match status" value="1"/>
</dbReference>
<dbReference type="Gene3D" id="3.90.190.20">
    <property type="entry name" value="Mur ligase, C-terminal domain"/>
    <property type="match status" value="1"/>
</dbReference>
<reference evidence="12 13" key="1">
    <citation type="submission" date="2017-11" db="EMBL/GenBank/DDBJ databases">
        <title>De-novo sequencing of pomegranate (Punica granatum L.) genome.</title>
        <authorList>
            <person name="Akparov Z."/>
            <person name="Amiraslanov A."/>
            <person name="Hajiyeva S."/>
            <person name="Abbasov M."/>
            <person name="Kaur K."/>
            <person name="Hamwieh A."/>
            <person name="Solovyev V."/>
            <person name="Salamov A."/>
            <person name="Braich B."/>
            <person name="Kosarev P."/>
            <person name="Mahmoud A."/>
            <person name="Hajiyev E."/>
            <person name="Babayeva S."/>
            <person name="Izzatullayeva V."/>
            <person name="Mammadov A."/>
            <person name="Mammadov A."/>
            <person name="Sharifova S."/>
            <person name="Ojaghi J."/>
            <person name="Eynullazada K."/>
            <person name="Bayramov B."/>
            <person name="Abdulazimova A."/>
            <person name="Shahmuradov I."/>
        </authorList>
    </citation>
    <scope>NUCLEOTIDE SEQUENCE [LARGE SCALE GENOMIC DNA]</scope>
    <source>
        <strain evidence="13">cv. AG2017</strain>
        <tissue evidence="12">Leaf</tissue>
    </source>
</reference>
<accession>A0A2I0K4P8</accession>
<feature type="domain" description="Mur ligase C-terminal" evidence="10">
    <location>
        <begin position="389"/>
        <end position="519"/>
    </location>
</feature>
<dbReference type="STRING" id="22663.A0A2I0K4P8"/>
<evidence type="ECO:0000256" key="4">
    <source>
        <dbReference type="ARBA" id="ARBA00022490"/>
    </source>
</evidence>
<evidence type="ECO:0000259" key="9">
    <source>
        <dbReference type="Pfam" id="PF01225"/>
    </source>
</evidence>
<dbReference type="Pfam" id="PF02875">
    <property type="entry name" value="Mur_ligase_C"/>
    <property type="match status" value="1"/>
</dbReference>
<dbReference type="InterPro" id="IPR013221">
    <property type="entry name" value="Mur_ligase_cen"/>
</dbReference>
<gene>
    <name evidence="12" type="ORF">CRG98_016186</name>
</gene>
<evidence type="ECO:0000256" key="7">
    <source>
        <dbReference type="ARBA" id="ARBA00022840"/>
    </source>
</evidence>
<sequence>MELPAFIPSISGYSPAYFPAKLKPHLPGKLFGAPARMLPATVNASIAARNVRLRENFAFTVSAGLGGKGDRETGLELQNGNGRWVHFVGIGGCGLSALAKLALKRGFQVSGSDIARSSFMDGLCQEGAHLCIGHSASNIQRDNGLIYPDSVVVSSAIPLDNSEVLHAKSVGVPVYKRDYWLGKLTENHNLIAVSGSHGKSTTASMLAYVLKAMGDDITALIGAHVPQFPEGNIIAGNGQNFVLEADEYDGCFLGVSPYIAVVTNLDWEHVDQFPDEDAVETTFRRFLKQIKTGGHLILFGDRISCKYNTVQVRVLCLAVGKELSDQINQEFYEGLPVADISLQIPGVYNVLNSMAVIATIEALFGDQIRIIDLVNRAKSHLRNFAGVSRRFEKVGSVCGCDIYDDYAHHPTEIRAVLQAARAVFPFKTLTVVFQPHTYSRLAALIDNFATALRGADRVVVTAVYAAREKDVWGVSGRDLASRLSGIESEYVPFLDNVVDKLVQEISEDPHREILVFTLGAGDITTLGPKLLSRLKSVKHAKFELLKMREPIPEC</sequence>
<evidence type="ECO:0000259" key="11">
    <source>
        <dbReference type="Pfam" id="PF08245"/>
    </source>
</evidence>
<dbReference type="NCBIfam" id="TIGR01082">
    <property type="entry name" value="murC"/>
    <property type="match status" value="1"/>
</dbReference>
<keyword evidence="4" id="KW-0963">Cytoplasm</keyword>
<dbReference type="InterPro" id="IPR004101">
    <property type="entry name" value="Mur_ligase_C"/>
</dbReference>
<evidence type="ECO:0000256" key="8">
    <source>
        <dbReference type="ARBA" id="ARBA00047833"/>
    </source>
</evidence>
<comment type="caution">
    <text evidence="12">The sequence shown here is derived from an EMBL/GenBank/DDBJ whole genome shotgun (WGS) entry which is preliminary data.</text>
</comment>
<keyword evidence="5" id="KW-0436">Ligase</keyword>
<dbReference type="HAMAP" id="MF_00046">
    <property type="entry name" value="MurC"/>
    <property type="match status" value="1"/>
</dbReference>
<proteinExistence type="inferred from homology"/>
<dbReference type="UniPathway" id="UPA00219"/>
<dbReference type="EC" id="6.3.2.8" evidence="3"/>
<dbReference type="GO" id="GO:0008763">
    <property type="term" value="F:UDP-N-acetylmuramate-L-alanine ligase activity"/>
    <property type="evidence" value="ECO:0007669"/>
    <property type="project" value="UniProtKB-EC"/>
</dbReference>
<evidence type="ECO:0000256" key="3">
    <source>
        <dbReference type="ARBA" id="ARBA00012211"/>
    </source>
</evidence>
<dbReference type="InterPro" id="IPR005758">
    <property type="entry name" value="UDP-N-AcMur_Ala_ligase_MurC"/>
</dbReference>
<organism evidence="12 13">
    <name type="scientific">Punica granatum</name>
    <name type="common">Pomegranate</name>
    <dbReference type="NCBI Taxonomy" id="22663"/>
    <lineage>
        <taxon>Eukaryota</taxon>
        <taxon>Viridiplantae</taxon>
        <taxon>Streptophyta</taxon>
        <taxon>Embryophyta</taxon>
        <taxon>Tracheophyta</taxon>
        <taxon>Spermatophyta</taxon>
        <taxon>Magnoliopsida</taxon>
        <taxon>eudicotyledons</taxon>
        <taxon>Gunneridae</taxon>
        <taxon>Pentapetalae</taxon>
        <taxon>rosids</taxon>
        <taxon>malvids</taxon>
        <taxon>Myrtales</taxon>
        <taxon>Lythraceae</taxon>
        <taxon>Punica</taxon>
    </lineage>
</organism>
<dbReference type="PANTHER" id="PTHR43445">
    <property type="entry name" value="UDP-N-ACETYLMURAMATE--L-ALANINE LIGASE-RELATED"/>
    <property type="match status" value="1"/>
</dbReference>
<dbReference type="GO" id="GO:0005524">
    <property type="term" value="F:ATP binding"/>
    <property type="evidence" value="ECO:0007669"/>
    <property type="project" value="UniProtKB-KW"/>
</dbReference>
<dbReference type="InterPro" id="IPR050061">
    <property type="entry name" value="MurCDEF_pg_biosynth"/>
</dbReference>
<keyword evidence="13" id="KW-1185">Reference proteome</keyword>
<dbReference type="Pfam" id="PF08245">
    <property type="entry name" value="Mur_ligase_M"/>
    <property type="match status" value="1"/>
</dbReference>
<evidence type="ECO:0000259" key="10">
    <source>
        <dbReference type="Pfam" id="PF02875"/>
    </source>
</evidence>